<keyword evidence="6" id="KW-0131">Cell cycle</keyword>
<keyword evidence="6" id="KW-0498">Mitosis</keyword>
<feature type="domain" description="CLASP N-terminal" evidence="8">
    <location>
        <begin position="5"/>
        <end position="189"/>
    </location>
</feature>
<dbReference type="Gene3D" id="1.25.10.10">
    <property type="entry name" value="Leucine-rich Repeat Variant"/>
    <property type="match status" value="2"/>
</dbReference>
<dbReference type="VEuPathDB" id="FungiDB:BON22_2879"/>
<keyword evidence="5" id="KW-0493">Microtubule</keyword>
<dbReference type="GO" id="GO:0005815">
    <property type="term" value="C:microtubule organizing center"/>
    <property type="evidence" value="ECO:0007669"/>
    <property type="project" value="TreeGrafter"/>
</dbReference>
<protein>
    <recommendedName>
        <fullName evidence="3">Protein STU1</fullName>
    </recommendedName>
</protein>
<comment type="similarity">
    <text evidence="2">Belongs to the CLASP family.</text>
</comment>
<evidence type="ECO:0000256" key="2">
    <source>
        <dbReference type="ARBA" id="ARBA00009549"/>
    </source>
</evidence>
<dbReference type="PANTHER" id="PTHR21567:SF9">
    <property type="entry name" value="CLIP-ASSOCIATING PROTEIN"/>
    <property type="match status" value="1"/>
</dbReference>
<feature type="compositionally biased region" description="Low complexity" evidence="7">
    <location>
        <begin position="604"/>
        <end position="614"/>
    </location>
</feature>
<dbReference type="OrthoDB" id="46159at2759"/>
<dbReference type="GO" id="GO:0060172">
    <property type="term" value="P:astral microtubule depolymerization"/>
    <property type="evidence" value="ECO:0007669"/>
    <property type="project" value="TreeGrafter"/>
</dbReference>
<dbReference type="InterPro" id="IPR024395">
    <property type="entry name" value="CLASP_N_dom"/>
</dbReference>
<evidence type="ECO:0000256" key="5">
    <source>
        <dbReference type="ARBA" id="ARBA00022701"/>
    </source>
</evidence>
<feature type="compositionally biased region" description="Polar residues" evidence="7">
    <location>
        <begin position="561"/>
        <end position="571"/>
    </location>
</feature>
<evidence type="ECO:0000256" key="3">
    <source>
        <dbReference type="ARBA" id="ARBA00016012"/>
    </source>
</evidence>
<dbReference type="Pfam" id="PF12348">
    <property type="entry name" value="CLASP_N"/>
    <property type="match status" value="2"/>
</dbReference>
<gene>
    <name evidence="9" type="ORF">CYFA0S_11e01596g</name>
</gene>
<evidence type="ECO:0000256" key="6">
    <source>
        <dbReference type="ARBA" id="ARBA00022776"/>
    </source>
</evidence>
<proteinExistence type="inferred from homology"/>
<accession>A0A061B141</accession>
<dbReference type="InterPro" id="IPR016024">
    <property type="entry name" value="ARM-type_fold"/>
</dbReference>
<reference evidence="9" key="1">
    <citation type="journal article" date="2014" name="Genome Announc.">
        <title>Genome sequence of the yeast Cyberlindnera fabianii (Hansenula fabianii).</title>
        <authorList>
            <person name="Freel K.C."/>
            <person name="Sarilar V."/>
            <person name="Neuveglise C."/>
            <person name="Devillers H."/>
            <person name="Friedrich A."/>
            <person name="Schacherer J."/>
        </authorList>
    </citation>
    <scope>NUCLEOTIDE SEQUENCE</scope>
    <source>
        <strain evidence="9">YJS4271</strain>
    </source>
</reference>
<feature type="compositionally biased region" description="Basic and acidic residues" evidence="7">
    <location>
        <begin position="542"/>
        <end position="560"/>
    </location>
</feature>
<evidence type="ECO:0000256" key="4">
    <source>
        <dbReference type="ARBA" id="ARBA00022618"/>
    </source>
</evidence>
<evidence type="ECO:0000313" key="9">
    <source>
        <dbReference type="EMBL" id="CDR43211.1"/>
    </source>
</evidence>
<dbReference type="GO" id="GO:0005876">
    <property type="term" value="C:spindle microtubule"/>
    <property type="evidence" value="ECO:0007669"/>
    <property type="project" value="TreeGrafter"/>
</dbReference>
<dbReference type="InterPro" id="IPR011989">
    <property type="entry name" value="ARM-like"/>
</dbReference>
<dbReference type="PhylomeDB" id="A0A061B141"/>
<dbReference type="GO" id="GO:0008017">
    <property type="term" value="F:microtubule binding"/>
    <property type="evidence" value="ECO:0007669"/>
    <property type="project" value="TreeGrafter"/>
</dbReference>
<evidence type="ECO:0000259" key="8">
    <source>
        <dbReference type="Pfam" id="PF12348"/>
    </source>
</evidence>
<sequence length="1354" mass="151726">MSDNDQKCAIISELKAHIKRDFVDLSQVPRYFEALKVANKSQDYKLASLAFSSTCHLVKRVGMQDPNALRGPSKVVLPILFTRLMDSKLMFQQQAKSTLETFWLATPTIVEAYIRDSALIHSNPKIRAESIVFLSDLIELNRNFNFSSLLPNLVNLLGDDSVDVVKNAEVLILKYYTLHKSKCGDLVNEFKGQHVDSKRALRLLKEIDVPTANAYSTEIKASNSTSKPTIDTFNNLLQTTRRAPPASRKTQLVSAPVKSTTQPDAVKDLSDILGEIQTAKLDESLKPITVNSASELNREIEGLIAPFAGKETEFNWGNREKSIVRFRGLVVGNAEQYPHELVTATRAMHEGINKAILSLRTTLSSNGCQLVKELAIYLSKYLDPITENLFTPLATLTSATKKIASLNAYGSLCVLLVNTSFNNRLFNHCFSLYQDKNVQPRLYSSTFLHIFILKHSSKLDQINFETINKWIGKGVSDPSTTVREAMRTTFWALHRKFPEVSEAVYAKQDTSVKKALERCKPRGVEGPSSRAQTTSKPGLPQFERKRPSVREFIQSKRDRSTSGPQLNSPAASPQVHEETAEEPTASVELGRPARIGVPQRVRVSSAGAATSSSAPLQRVPSKGSKQDSERQQRWSTLGAASRDNTIEVQKTPPVPQQAREDNEVLSTIEKMKKCLSSPLTRERVQGIEMLKDLISRKVALPDMSQILSKLVILDAMLLKPFLSSPEFCHLMDVTLAIKVLAVNKVGADILLGNIGNEQVARGLVTLIQSLDTLQFENAPSTMFHVKHKSLFLDYSVQNLYRITSDETSQFEPSLLSDITTAVFPLCISDYPRYDELIVQLHSLNSEIFDSVLNSSSGYVQAKIASILEEFKDDIEEKHVDATIPLELTMINPFNVKGSSTATEIISQRTDDMMDVDHPEEKPNTDFMSDIFAAKDSREPTRDFTFVGPTNVAQRLLQHDEGYDLSDSSPEPDAVPVSALAHVPSLEPEQPRMGSPFLDAPHEADDIIADDVLPVSHEVNEDATRNITSQINGIHISPQKEEFIVPDRKSLTEIIHKTDPIFNRTKKHIQIYEDAPSVTNAERKLFDFELSRVQQMSDEDATIAQILTLVSKFNNDDVGPKEMNTIIKVLHQAISKDDVTSWMKESGFKTILGSVVNYFNSSVNITKELCFKGLIVLKELLIIDEFLDGVLSISETVSIWNILIMVVENLRDFRNAIYVSVEELVDDVIKLDVGDNKQEILKSCLLNLKESESTLSTSFLLATLTKCIEIENLSLDQIKEIDSTVFKFLTHDEVEVRRLTIITYSKCKRKLQQIDFNTQVTVNDKFSLSTEHAYNELFAKLSLPQRKLVDYYCET</sequence>
<dbReference type="GO" id="GO:0090307">
    <property type="term" value="P:mitotic spindle assembly"/>
    <property type="evidence" value="ECO:0007669"/>
    <property type="project" value="TreeGrafter"/>
</dbReference>
<dbReference type="PANTHER" id="PTHR21567">
    <property type="entry name" value="CLASP"/>
    <property type="match status" value="1"/>
</dbReference>
<comment type="subcellular location">
    <subcellularLocation>
        <location evidence="1">Cytoplasm</location>
        <location evidence="1">Cytoskeleton</location>
        <location evidence="1">Spindle</location>
    </subcellularLocation>
</comment>
<dbReference type="GO" id="GO:0051301">
    <property type="term" value="P:cell division"/>
    <property type="evidence" value="ECO:0007669"/>
    <property type="project" value="UniProtKB-KW"/>
</dbReference>
<feature type="region of interest" description="Disordered" evidence="7">
    <location>
        <begin position="519"/>
        <end position="660"/>
    </location>
</feature>
<evidence type="ECO:0000256" key="7">
    <source>
        <dbReference type="SAM" id="MobiDB-lite"/>
    </source>
</evidence>
<dbReference type="GO" id="GO:0005881">
    <property type="term" value="C:cytoplasmic microtubule"/>
    <property type="evidence" value="ECO:0007669"/>
    <property type="project" value="TreeGrafter"/>
</dbReference>
<organism evidence="9">
    <name type="scientific">Cyberlindnera fabianii</name>
    <name type="common">Yeast</name>
    <name type="synonym">Hansenula fabianii</name>
    <dbReference type="NCBI Taxonomy" id="36022"/>
    <lineage>
        <taxon>Eukaryota</taxon>
        <taxon>Fungi</taxon>
        <taxon>Dikarya</taxon>
        <taxon>Ascomycota</taxon>
        <taxon>Saccharomycotina</taxon>
        <taxon>Saccharomycetes</taxon>
        <taxon>Phaffomycetales</taxon>
        <taxon>Phaffomycetaceae</taxon>
        <taxon>Cyberlindnera</taxon>
    </lineage>
</organism>
<name>A0A061B141_CYBFA</name>
<dbReference type="GO" id="GO:1990023">
    <property type="term" value="C:mitotic spindle midzone"/>
    <property type="evidence" value="ECO:0007669"/>
    <property type="project" value="TreeGrafter"/>
</dbReference>
<evidence type="ECO:0000256" key="1">
    <source>
        <dbReference type="ARBA" id="ARBA00004186"/>
    </source>
</evidence>
<dbReference type="EMBL" id="LK052896">
    <property type="protein sequence ID" value="CDR43211.1"/>
    <property type="molecule type" value="Genomic_DNA"/>
</dbReference>
<feature type="domain" description="CLASP N-terminal" evidence="8">
    <location>
        <begin position="296"/>
        <end position="517"/>
    </location>
</feature>
<keyword evidence="4" id="KW-0132">Cell division</keyword>
<dbReference type="SUPFAM" id="SSF48371">
    <property type="entry name" value="ARM repeat"/>
    <property type="match status" value="1"/>
</dbReference>